<protein>
    <submittedName>
        <fullName evidence="1">26S proteasome non-ATPase regulatory subunit 8 (Trinotate prediction)</fullName>
    </submittedName>
</protein>
<dbReference type="InterPro" id="IPR006746">
    <property type="entry name" value="26S_Psome_Rpn12"/>
</dbReference>
<proteinExistence type="predicted"/>
<name>A0A6G3MGB8_HENSL</name>
<reference evidence="1" key="1">
    <citation type="submission" date="2018-11" db="EMBL/GenBank/DDBJ databases">
        <title>Henneguya salminicola genome and transcriptome.</title>
        <authorList>
            <person name="Yahalomi D."/>
            <person name="Atkinson S.D."/>
            <person name="Neuhof M."/>
            <person name="Chang E.S."/>
            <person name="Philippe H."/>
            <person name="Cartwright P."/>
            <person name="Bartholomew J.L."/>
            <person name="Huchon D."/>
        </authorList>
    </citation>
    <scope>NUCLEOTIDE SEQUENCE</scope>
    <source>
        <strain evidence="1">Hz1</strain>
        <tissue evidence="1">Whole</tissue>
    </source>
</reference>
<evidence type="ECO:0000313" key="1">
    <source>
        <dbReference type="EMBL" id="NDJ93057.1"/>
    </source>
</evidence>
<dbReference type="AlphaFoldDB" id="A0A6G3MGB8"/>
<dbReference type="GO" id="GO:0008541">
    <property type="term" value="C:proteasome regulatory particle, lid subcomplex"/>
    <property type="evidence" value="ECO:0007669"/>
    <property type="project" value="TreeGrafter"/>
</dbReference>
<keyword evidence="1" id="KW-0647">Proteasome</keyword>
<dbReference type="GO" id="GO:0043161">
    <property type="term" value="P:proteasome-mediated ubiquitin-dependent protein catabolic process"/>
    <property type="evidence" value="ECO:0007669"/>
    <property type="project" value="TreeGrafter"/>
</dbReference>
<sequence length="153" mass="17886">MEVEFKNSCDSFINSWNDRNLNKCEEELKKIKLLSCMANIDPCNYSPDKIHLFILMRTIYEICLKISFIKRDASSFVRYMKPLKSFYFDLADVLPVSEQFESIFGLNLMHLIASNSINDFHDDLERIPFTMLTNCNFVRVPLTLEQVYASSNS</sequence>
<dbReference type="PANTHER" id="PTHR12387">
    <property type="entry name" value="26S PROTEASOME NON-ATPASE REGULATORY SUBUNIT 8"/>
    <property type="match status" value="1"/>
</dbReference>
<dbReference type="GO" id="GO:0005634">
    <property type="term" value="C:nucleus"/>
    <property type="evidence" value="ECO:0007669"/>
    <property type="project" value="TreeGrafter"/>
</dbReference>
<dbReference type="Gene3D" id="1.25.40.990">
    <property type="match status" value="1"/>
</dbReference>
<dbReference type="GO" id="GO:0005829">
    <property type="term" value="C:cytosol"/>
    <property type="evidence" value="ECO:0007669"/>
    <property type="project" value="TreeGrafter"/>
</dbReference>
<organism evidence="1">
    <name type="scientific">Henneguya salminicola</name>
    <name type="common">Myxosporean</name>
    <dbReference type="NCBI Taxonomy" id="69463"/>
    <lineage>
        <taxon>Eukaryota</taxon>
        <taxon>Metazoa</taxon>
        <taxon>Cnidaria</taxon>
        <taxon>Myxozoa</taxon>
        <taxon>Myxosporea</taxon>
        <taxon>Bivalvulida</taxon>
        <taxon>Platysporina</taxon>
        <taxon>Myxobolidae</taxon>
        <taxon>Henneguya</taxon>
    </lineage>
</organism>
<dbReference type="EMBL" id="GHBP01002308">
    <property type="protein sequence ID" value="NDJ93057.1"/>
    <property type="molecule type" value="Transcribed_RNA"/>
</dbReference>
<dbReference type="PANTHER" id="PTHR12387:SF0">
    <property type="entry name" value="26S PROTEASOME NON-ATPASE REGULATORY SUBUNIT 8"/>
    <property type="match status" value="1"/>
</dbReference>
<accession>A0A6G3MGB8</accession>